<dbReference type="InterPro" id="IPR036271">
    <property type="entry name" value="Tet_transcr_reg_TetR-rel_C_sf"/>
</dbReference>
<protein>
    <submittedName>
        <fullName evidence="6 7">AcrR family transcriptional regulator</fullName>
    </submittedName>
</protein>
<dbReference type="RefSeq" id="WP_171675034.1">
    <property type="nucleotide sequence ID" value="NZ_BAAAGT010000001.1"/>
</dbReference>
<dbReference type="SUPFAM" id="SSF46689">
    <property type="entry name" value="Homeodomain-like"/>
    <property type="match status" value="1"/>
</dbReference>
<dbReference type="Proteomes" id="UP000534306">
    <property type="component" value="Unassembled WGS sequence"/>
</dbReference>
<dbReference type="Gene3D" id="1.10.357.10">
    <property type="entry name" value="Tetracycline Repressor, domain 2"/>
    <property type="match status" value="1"/>
</dbReference>
<reference evidence="7 8" key="1">
    <citation type="submission" date="2020-05" db="EMBL/GenBank/DDBJ databases">
        <title>Genome sequence of Kribbella sandramycini ATCC 39419.</title>
        <authorList>
            <person name="Maclea K.S."/>
            <person name="Fair J.L."/>
        </authorList>
    </citation>
    <scope>NUCLEOTIDE SEQUENCE [LARGE SCALE GENOMIC DNA]</scope>
    <source>
        <strain evidence="7 8">ATCC 39419</strain>
    </source>
</reference>
<dbReference type="GO" id="GO:0000976">
    <property type="term" value="F:transcription cis-regulatory region binding"/>
    <property type="evidence" value="ECO:0007669"/>
    <property type="project" value="TreeGrafter"/>
</dbReference>
<feature type="DNA-binding region" description="H-T-H motif" evidence="4">
    <location>
        <begin position="33"/>
        <end position="52"/>
    </location>
</feature>
<name>A0A7Y4L1G5_9ACTN</name>
<dbReference type="EMBL" id="JACHKF010000001">
    <property type="protein sequence ID" value="MBB6564865.1"/>
    <property type="molecule type" value="Genomic_DNA"/>
</dbReference>
<evidence type="ECO:0000256" key="2">
    <source>
        <dbReference type="ARBA" id="ARBA00023125"/>
    </source>
</evidence>
<keyword evidence="8" id="KW-1185">Reference proteome</keyword>
<dbReference type="Proteomes" id="UP000553957">
    <property type="component" value="Unassembled WGS sequence"/>
</dbReference>
<dbReference type="InterPro" id="IPR001647">
    <property type="entry name" value="HTH_TetR"/>
</dbReference>
<sequence length="191" mass="20371">MNEAPRVRADTARTVRAILAAAEQTLSAKPTATMEEIAAAAGVARTTVHRRFATREALIADLAAWAAQQLSDAVDAARPDAAPPLVALYQATANVLAVKLSWRFAMNATLAPGNEADRIQAGVVERSDALFRRLHDTGVLRPEIDPIWARRVYYALMHEACQTPADADPDALATQLVDALLHGVGTPGSTL</sequence>
<dbReference type="Pfam" id="PF00440">
    <property type="entry name" value="TetR_N"/>
    <property type="match status" value="1"/>
</dbReference>
<reference evidence="6 9" key="2">
    <citation type="submission" date="2020-08" db="EMBL/GenBank/DDBJ databases">
        <title>Sequencing the genomes of 1000 actinobacteria strains.</title>
        <authorList>
            <person name="Klenk H.-P."/>
        </authorList>
    </citation>
    <scope>NUCLEOTIDE SEQUENCE [LARGE SCALE GENOMIC DNA]</scope>
    <source>
        <strain evidence="6 9">DSM 15626</strain>
    </source>
</reference>
<dbReference type="EMBL" id="JABJRC010000004">
    <property type="protein sequence ID" value="NOL42563.1"/>
    <property type="molecule type" value="Genomic_DNA"/>
</dbReference>
<evidence type="ECO:0000256" key="3">
    <source>
        <dbReference type="ARBA" id="ARBA00023163"/>
    </source>
</evidence>
<dbReference type="GO" id="GO:0003700">
    <property type="term" value="F:DNA-binding transcription factor activity"/>
    <property type="evidence" value="ECO:0007669"/>
    <property type="project" value="TreeGrafter"/>
</dbReference>
<dbReference type="InterPro" id="IPR009057">
    <property type="entry name" value="Homeodomain-like_sf"/>
</dbReference>
<evidence type="ECO:0000313" key="8">
    <source>
        <dbReference type="Proteomes" id="UP000534306"/>
    </source>
</evidence>
<dbReference type="PANTHER" id="PTHR30055:SF234">
    <property type="entry name" value="HTH-TYPE TRANSCRIPTIONAL REGULATOR BETI"/>
    <property type="match status" value="1"/>
</dbReference>
<keyword evidence="3" id="KW-0804">Transcription</keyword>
<comment type="caution">
    <text evidence="7">The sequence shown here is derived from an EMBL/GenBank/DDBJ whole genome shotgun (WGS) entry which is preliminary data.</text>
</comment>
<organism evidence="7 8">
    <name type="scientific">Kribbella sandramycini</name>
    <dbReference type="NCBI Taxonomy" id="60450"/>
    <lineage>
        <taxon>Bacteria</taxon>
        <taxon>Bacillati</taxon>
        <taxon>Actinomycetota</taxon>
        <taxon>Actinomycetes</taxon>
        <taxon>Propionibacteriales</taxon>
        <taxon>Kribbellaceae</taxon>
        <taxon>Kribbella</taxon>
    </lineage>
</organism>
<feature type="domain" description="HTH tetR-type" evidence="5">
    <location>
        <begin position="12"/>
        <end position="70"/>
    </location>
</feature>
<keyword evidence="2 4" id="KW-0238">DNA-binding</keyword>
<evidence type="ECO:0000256" key="1">
    <source>
        <dbReference type="ARBA" id="ARBA00023015"/>
    </source>
</evidence>
<accession>A0A7Y4L1G5</accession>
<evidence type="ECO:0000313" key="7">
    <source>
        <dbReference type="EMBL" id="NOL42563.1"/>
    </source>
</evidence>
<dbReference type="PANTHER" id="PTHR30055">
    <property type="entry name" value="HTH-TYPE TRANSCRIPTIONAL REGULATOR RUTR"/>
    <property type="match status" value="1"/>
</dbReference>
<dbReference type="InterPro" id="IPR050109">
    <property type="entry name" value="HTH-type_TetR-like_transc_reg"/>
</dbReference>
<evidence type="ECO:0000259" key="5">
    <source>
        <dbReference type="PROSITE" id="PS50977"/>
    </source>
</evidence>
<evidence type="ECO:0000313" key="9">
    <source>
        <dbReference type="Proteomes" id="UP000553957"/>
    </source>
</evidence>
<gene>
    <name evidence="6" type="ORF">HNR71_000502</name>
    <name evidence="7" type="ORF">HPO96_20155</name>
</gene>
<proteinExistence type="predicted"/>
<keyword evidence="1" id="KW-0805">Transcription regulation</keyword>
<dbReference type="AlphaFoldDB" id="A0A7Y4L1G5"/>
<evidence type="ECO:0000256" key="4">
    <source>
        <dbReference type="PROSITE-ProRule" id="PRU00335"/>
    </source>
</evidence>
<evidence type="ECO:0000313" key="6">
    <source>
        <dbReference type="EMBL" id="MBB6564865.1"/>
    </source>
</evidence>
<dbReference type="SUPFAM" id="SSF48498">
    <property type="entry name" value="Tetracyclin repressor-like, C-terminal domain"/>
    <property type="match status" value="1"/>
</dbReference>
<dbReference type="PROSITE" id="PS50977">
    <property type="entry name" value="HTH_TETR_2"/>
    <property type="match status" value="1"/>
</dbReference>